<feature type="non-terminal residue" evidence="1">
    <location>
        <position position="39"/>
    </location>
</feature>
<evidence type="ECO:0000313" key="1">
    <source>
        <dbReference type="EMBL" id="CAG7716399.1"/>
    </source>
</evidence>
<reference evidence="1" key="1">
    <citation type="submission" date="2021-06" db="EMBL/GenBank/DDBJ databases">
        <authorList>
            <person name="Hodson N. C."/>
            <person name="Mongue J. A."/>
            <person name="Jaron S. K."/>
        </authorList>
    </citation>
    <scope>NUCLEOTIDE SEQUENCE</scope>
</reference>
<dbReference type="Proteomes" id="UP000708208">
    <property type="component" value="Unassembled WGS sequence"/>
</dbReference>
<dbReference type="OrthoDB" id="6428749at2759"/>
<proteinExistence type="predicted"/>
<organism evidence="1 2">
    <name type="scientific">Allacma fusca</name>
    <dbReference type="NCBI Taxonomy" id="39272"/>
    <lineage>
        <taxon>Eukaryota</taxon>
        <taxon>Metazoa</taxon>
        <taxon>Ecdysozoa</taxon>
        <taxon>Arthropoda</taxon>
        <taxon>Hexapoda</taxon>
        <taxon>Collembola</taxon>
        <taxon>Symphypleona</taxon>
        <taxon>Sminthuridae</taxon>
        <taxon>Allacma</taxon>
    </lineage>
</organism>
<sequence length="39" mass="4373">NDIILKLVKNNLYSSIGMPIAVQVIGRPYQDELVLRGMT</sequence>
<accession>A0A8J2JL78</accession>
<name>A0A8J2JL78_9HEXA</name>
<dbReference type="EMBL" id="CAJVCH010038271">
    <property type="protein sequence ID" value="CAG7716399.1"/>
    <property type="molecule type" value="Genomic_DNA"/>
</dbReference>
<feature type="non-terminal residue" evidence="1">
    <location>
        <position position="1"/>
    </location>
</feature>
<protein>
    <submittedName>
        <fullName evidence="1">Uncharacterized protein</fullName>
    </submittedName>
</protein>
<dbReference type="AlphaFoldDB" id="A0A8J2JL78"/>
<keyword evidence="2" id="KW-1185">Reference proteome</keyword>
<gene>
    <name evidence="1" type="ORF">AFUS01_LOCUS5912</name>
</gene>
<comment type="caution">
    <text evidence="1">The sequence shown here is derived from an EMBL/GenBank/DDBJ whole genome shotgun (WGS) entry which is preliminary data.</text>
</comment>
<evidence type="ECO:0000313" key="2">
    <source>
        <dbReference type="Proteomes" id="UP000708208"/>
    </source>
</evidence>